<keyword evidence="3" id="KW-1185">Reference proteome</keyword>
<protein>
    <submittedName>
        <fullName evidence="2">Enoyl-CoA hydratase/isomerase family protein</fullName>
    </submittedName>
</protein>
<dbReference type="InterPro" id="IPR029045">
    <property type="entry name" value="ClpP/crotonase-like_dom_sf"/>
</dbReference>
<sequence length="261" mass="28773">METEDVAASVVAERKGTVLVIRLDKPERLNAWNAPMRARLLSLILSAGTDETTSAIVLTGTGERAFCAGQDLNEGKTFDGARSEMWIEEWRHLYNAIRRFEKPFVIALNGLAAGSAFQLALLGDIRIGHDAVKMGQPEINSGLVSATGFWIIREMLGLSRATELVLTGRMMEARECADIGLIHQLVPREEVLPRALAVAEELAAKPRTAFRLNKQRICAATQVVFDETFEAARQLHRQAFEAGEPQKVMERFLSKAGRTGA</sequence>
<proteinExistence type="inferred from homology"/>
<evidence type="ECO:0000313" key="3">
    <source>
        <dbReference type="Proteomes" id="UP001151088"/>
    </source>
</evidence>
<dbReference type="EMBL" id="JANTHZ010000002">
    <property type="protein sequence ID" value="MCS0494525.1"/>
    <property type="molecule type" value="Genomic_DNA"/>
</dbReference>
<evidence type="ECO:0000313" key="2">
    <source>
        <dbReference type="EMBL" id="MCS0494525.1"/>
    </source>
</evidence>
<dbReference type="Gene3D" id="3.90.226.10">
    <property type="entry name" value="2-enoyl-CoA Hydratase, Chain A, domain 1"/>
    <property type="match status" value="1"/>
</dbReference>
<organism evidence="2 3">
    <name type="scientific">Ancylobacter mangrovi</name>
    <dbReference type="NCBI Taxonomy" id="2972472"/>
    <lineage>
        <taxon>Bacteria</taxon>
        <taxon>Pseudomonadati</taxon>
        <taxon>Pseudomonadota</taxon>
        <taxon>Alphaproteobacteria</taxon>
        <taxon>Hyphomicrobiales</taxon>
        <taxon>Xanthobacteraceae</taxon>
        <taxon>Ancylobacter</taxon>
    </lineage>
</organism>
<dbReference type="PANTHER" id="PTHR43802:SF1">
    <property type="entry name" value="IP11341P-RELATED"/>
    <property type="match status" value="1"/>
</dbReference>
<dbReference type="PANTHER" id="PTHR43802">
    <property type="entry name" value="ENOYL-COA HYDRATASE"/>
    <property type="match status" value="1"/>
</dbReference>
<dbReference type="Pfam" id="PF00378">
    <property type="entry name" value="ECH_1"/>
    <property type="match status" value="1"/>
</dbReference>
<dbReference type="GO" id="GO:0003824">
    <property type="term" value="F:catalytic activity"/>
    <property type="evidence" value="ECO:0007669"/>
    <property type="project" value="UniProtKB-ARBA"/>
</dbReference>
<reference evidence="2" key="1">
    <citation type="submission" date="2022-08" db="EMBL/GenBank/DDBJ databases">
        <authorList>
            <person name="Li F."/>
        </authorList>
    </citation>
    <scope>NUCLEOTIDE SEQUENCE</scope>
    <source>
        <strain evidence="2">MQZ15Z-1</strain>
    </source>
</reference>
<accession>A0A9X2T118</accession>
<dbReference type="SUPFAM" id="SSF52096">
    <property type="entry name" value="ClpP/crotonase"/>
    <property type="match status" value="1"/>
</dbReference>
<dbReference type="RefSeq" id="WP_258731542.1">
    <property type="nucleotide sequence ID" value="NZ_JANTHZ010000002.1"/>
</dbReference>
<comment type="caution">
    <text evidence="2">The sequence shown here is derived from an EMBL/GenBank/DDBJ whole genome shotgun (WGS) entry which is preliminary data.</text>
</comment>
<dbReference type="Proteomes" id="UP001151088">
    <property type="component" value="Unassembled WGS sequence"/>
</dbReference>
<evidence type="ECO:0000256" key="1">
    <source>
        <dbReference type="ARBA" id="ARBA00005254"/>
    </source>
</evidence>
<gene>
    <name evidence="2" type="ORF">NVS89_05400</name>
</gene>
<dbReference type="AlphaFoldDB" id="A0A9X2T118"/>
<name>A0A9X2T118_9HYPH</name>
<comment type="similarity">
    <text evidence="1">Belongs to the enoyl-CoA hydratase/isomerase family.</text>
</comment>
<dbReference type="InterPro" id="IPR001753">
    <property type="entry name" value="Enoyl-CoA_hydra/iso"/>
</dbReference>
<dbReference type="CDD" id="cd06558">
    <property type="entry name" value="crotonase-like"/>
    <property type="match status" value="1"/>
</dbReference>